<feature type="signal peptide" evidence="1">
    <location>
        <begin position="1"/>
        <end position="19"/>
    </location>
</feature>
<dbReference type="OrthoDB" id="2201647at2759"/>
<gene>
    <name evidence="2" type="ORF">INT44_005988</name>
</gene>
<accession>A0A8H7UIJ0</accession>
<protein>
    <submittedName>
        <fullName evidence="2">Uncharacterized protein</fullName>
    </submittedName>
</protein>
<evidence type="ECO:0000256" key="1">
    <source>
        <dbReference type="SAM" id="SignalP"/>
    </source>
</evidence>
<name>A0A8H7UIJ0_9FUNG</name>
<dbReference type="Proteomes" id="UP000612746">
    <property type="component" value="Unassembled WGS sequence"/>
</dbReference>
<keyword evidence="3" id="KW-1185">Reference proteome</keyword>
<evidence type="ECO:0000313" key="3">
    <source>
        <dbReference type="Proteomes" id="UP000612746"/>
    </source>
</evidence>
<feature type="chain" id="PRO_5034778004" evidence="1">
    <location>
        <begin position="20"/>
        <end position="87"/>
    </location>
</feature>
<dbReference type="EMBL" id="JAEPRA010000007">
    <property type="protein sequence ID" value="KAG2183007.1"/>
    <property type="molecule type" value="Genomic_DNA"/>
</dbReference>
<dbReference type="AlphaFoldDB" id="A0A8H7UIJ0"/>
<keyword evidence="1" id="KW-0732">Signal</keyword>
<comment type="caution">
    <text evidence="2">The sequence shown here is derived from an EMBL/GenBank/DDBJ whole genome shotgun (WGS) entry which is preliminary data.</text>
</comment>
<sequence length="87" mass="9301">MVKALTITVLATFAASAYAATIPNPHYLCGCFQPDYDYGCCTHLNGLWDGTNSCIFPNSTAKVTAFQSCCKGIGGKETKCKLIHTSD</sequence>
<organism evidence="2 3">
    <name type="scientific">Umbelopsis vinacea</name>
    <dbReference type="NCBI Taxonomy" id="44442"/>
    <lineage>
        <taxon>Eukaryota</taxon>
        <taxon>Fungi</taxon>
        <taxon>Fungi incertae sedis</taxon>
        <taxon>Mucoromycota</taxon>
        <taxon>Mucoromycotina</taxon>
        <taxon>Umbelopsidomycetes</taxon>
        <taxon>Umbelopsidales</taxon>
        <taxon>Umbelopsidaceae</taxon>
        <taxon>Umbelopsis</taxon>
    </lineage>
</organism>
<evidence type="ECO:0000313" key="2">
    <source>
        <dbReference type="EMBL" id="KAG2183007.1"/>
    </source>
</evidence>
<reference evidence="2" key="1">
    <citation type="submission" date="2020-12" db="EMBL/GenBank/DDBJ databases">
        <title>Metabolic potential, ecology and presence of endohyphal bacteria is reflected in genomic diversity of Mucoromycotina.</title>
        <authorList>
            <person name="Muszewska A."/>
            <person name="Okrasinska A."/>
            <person name="Steczkiewicz K."/>
            <person name="Drgas O."/>
            <person name="Orlowska M."/>
            <person name="Perlinska-Lenart U."/>
            <person name="Aleksandrzak-Piekarczyk T."/>
            <person name="Szatraj K."/>
            <person name="Zielenkiewicz U."/>
            <person name="Pilsyk S."/>
            <person name="Malc E."/>
            <person name="Mieczkowski P."/>
            <person name="Kruszewska J.S."/>
            <person name="Biernat P."/>
            <person name="Pawlowska J."/>
        </authorList>
    </citation>
    <scope>NUCLEOTIDE SEQUENCE</scope>
    <source>
        <strain evidence="2">WA0000051536</strain>
    </source>
</reference>
<proteinExistence type="predicted"/>